<comment type="cofactor">
    <cofactor evidence="1">
        <name>pyridoxal 5'-phosphate</name>
        <dbReference type="ChEBI" id="CHEBI:597326"/>
    </cofactor>
</comment>
<evidence type="ECO:0000313" key="5">
    <source>
        <dbReference type="Proteomes" id="UP001500552"/>
    </source>
</evidence>
<evidence type="ECO:0008006" key="6">
    <source>
        <dbReference type="Google" id="ProtNLM"/>
    </source>
</evidence>
<dbReference type="InterPro" id="IPR015424">
    <property type="entry name" value="PyrdxlP-dep_Trfase"/>
</dbReference>
<evidence type="ECO:0000313" key="4">
    <source>
        <dbReference type="EMBL" id="GAA4435694.1"/>
    </source>
</evidence>
<evidence type="ECO:0000256" key="2">
    <source>
        <dbReference type="ARBA" id="ARBA00022679"/>
    </source>
</evidence>
<protein>
    <recommendedName>
        <fullName evidence="6">8-amino-7-oxononanoate synthase</fullName>
    </recommendedName>
</protein>
<dbReference type="Gene3D" id="3.90.1150.10">
    <property type="entry name" value="Aspartate Aminotransferase, domain 1"/>
    <property type="match status" value="1"/>
</dbReference>
<dbReference type="EMBL" id="BAABHC010000016">
    <property type="protein sequence ID" value="GAA4435694.1"/>
    <property type="molecule type" value="Genomic_DNA"/>
</dbReference>
<dbReference type="PANTHER" id="PTHR13693">
    <property type="entry name" value="CLASS II AMINOTRANSFERASE/8-AMINO-7-OXONONANOATE SYNTHASE"/>
    <property type="match status" value="1"/>
</dbReference>
<keyword evidence="2" id="KW-0808">Transferase</keyword>
<evidence type="ECO:0000256" key="1">
    <source>
        <dbReference type="ARBA" id="ARBA00001933"/>
    </source>
</evidence>
<dbReference type="PANTHER" id="PTHR13693:SF100">
    <property type="entry name" value="8-AMINO-7-OXONONANOATE SYNTHASE"/>
    <property type="match status" value="1"/>
</dbReference>
<sequence length="358" mass="38876">MDDFTSALYLGLHNPADKVQPWRQLTTGVPAALRERAADRWLAKEVARMQGLEKGVIAPSSLHLFWDVMSMLGAKDLVLADDKVYQIARWGLERAACHGAKVIYFKHHDAKSLQLQLQRHQPSRSSSVLVVSDGWCPHCGKAAPLPAYLAAVRKHKGLLLLDDTQAFGVLGKAPSGSMPYGEGGGGLLQWFGLSGPDIITICSLAKGFGVPLAVLSGSATWLKGFLRQSETRLHCSPVSAAHVHAAQYALAENRRAGAMLRQKLLQHVLFFKAAVSRAGFTSRGSFFPVQTLSRNRAISGQALYQLLSENGIRALLLEPHSSQEALVGFCLSAAHTTAQLKRVAECLFHTKNSVLQTV</sequence>
<evidence type="ECO:0000256" key="3">
    <source>
        <dbReference type="ARBA" id="ARBA00022898"/>
    </source>
</evidence>
<dbReference type="SUPFAM" id="SSF53383">
    <property type="entry name" value="PLP-dependent transferases"/>
    <property type="match status" value="1"/>
</dbReference>
<dbReference type="RefSeq" id="WP_345159934.1">
    <property type="nucleotide sequence ID" value="NZ_BAABHC010000016.1"/>
</dbReference>
<proteinExistence type="predicted"/>
<dbReference type="InterPro" id="IPR050087">
    <property type="entry name" value="AON_synthase_class-II"/>
</dbReference>
<gene>
    <name evidence="4" type="ORF">GCM10023188_27870</name>
</gene>
<dbReference type="Gene3D" id="3.40.640.10">
    <property type="entry name" value="Type I PLP-dependent aspartate aminotransferase-like (Major domain)"/>
    <property type="match status" value="1"/>
</dbReference>
<dbReference type="InterPro" id="IPR015421">
    <property type="entry name" value="PyrdxlP-dep_Trfase_major"/>
</dbReference>
<name>A0ABP8LUL6_9BACT</name>
<dbReference type="Proteomes" id="UP001500552">
    <property type="component" value="Unassembled WGS sequence"/>
</dbReference>
<keyword evidence="3" id="KW-0663">Pyridoxal phosphate</keyword>
<accession>A0ABP8LUL6</accession>
<dbReference type="InterPro" id="IPR015422">
    <property type="entry name" value="PyrdxlP-dep_Trfase_small"/>
</dbReference>
<keyword evidence="5" id="KW-1185">Reference proteome</keyword>
<reference evidence="5" key="1">
    <citation type="journal article" date="2019" name="Int. J. Syst. Evol. Microbiol.">
        <title>The Global Catalogue of Microorganisms (GCM) 10K type strain sequencing project: providing services to taxonomists for standard genome sequencing and annotation.</title>
        <authorList>
            <consortium name="The Broad Institute Genomics Platform"/>
            <consortium name="The Broad Institute Genome Sequencing Center for Infectious Disease"/>
            <person name="Wu L."/>
            <person name="Ma J."/>
        </authorList>
    </citation>
    <scope>NUCLEOTIDE SEQUENCE [LARGE SCALE GENOMIC DNA]</scope>
    <source>
        <strain evidence="5">JCM 17926</strain>
    </source>
</reference>
<organism evidence="4 5">
    <name type="scientific">Pontibacter saemangeumensis</name>
    <dbReference type="NCBI Taxonomy" id="1084525"/>
    <lineage>
        <taxon>Bacteria</taxon>
        <taxon>Pseudomonadati</taxon>
        <taxon>Bacteroidota</taxon>
        <taxon>Cytophagia</taxon>
        <taxon>Cytophagales</taxon>
        <taxon>Hymenobacteraceae</taxon>
        <taxon>Pontibacter</taxon>
    </lineage>
</organism>
<comment type="caution">
    <text evidence="4">The sequence shown here is derived from an EMBL/GenBank/DDBJ whole genome shotgun (WGS) entry which is preliminary data.</text>
</comment>